<dbReference type="Proteomes" id="UP000828390">
    <property type="component" value="Unassembled WGS sequence"/>
</dbReference>
<sequence>MDSLEANGFSRSAASDSRNTEIHIPLNKSLLTIKTAPHPGAHVFQPTGNIFKLVQDYIETNRLTKFHEDRTVNVASRYWCDDAFERMDIKASIYLRPTMNNQAILEGTTSLTPPRIAFSSILFSTGKCWSH</sequence>
<reference evidence="1" key="2">
    <citation type="submission" date="2020-11" db="EMBL/GenBank/DDBJ databases">
        <authorList>
            <person name="McCartney M.A."/>
            <person name="Auch B."/>
            <person name="Kono T."/>
            <person name="Mallez S."/>
            <person name="Becker A."/>
            <person name="Gohl D.M."/>
            <person name="Silverstein K.A.T."/>
            <person name="Koren S."/>
            <person name="Bechman K.B."/>
            <person name="Herman A."/>
            <person name="Abrahante J.E."/>
            <person name="Garbe J."/>
        </authorList>
    </citation>
    <scope>NUCLEOTIDE SEQUENCE</scope>
    <source>
        <strain evidence="1">Duluth1</strain>
        <tissue evidence="1">Whole animal</tissue>
    </source>
</reference>
<dbReference type="AlphaFoldDB" id="A0A9D4JB39"/>
<gene>
    <name evidence="1" type="ORF">DPMN_155643</name>
</gene>
<evidence type="ECO:0000313" key="1">
    <source>
        <dbReference type="EMBL" id="KAH3801978.1"/>
    </source>
</evidence>
<keyword evidence="2" id="KW-1185">Reference proteome</keyword>
<reference evidence="1" key="1">
    <citation type="journal article" date="2019" name="bioRxiv">
        <title>The Genome of the Zebra Mussel, Dreissena polymorpha: A Resource for Invasive Species Research.</title>
        <authorList>
            <person name="McCartney M.A."/>
            <person name="Auch B."/>
            <person name="Kono T."/>
            <person name="Mallez S."/>
            <person name="Zhang Y."/>
            <person name="Obille A."/>
            <person name="Becker A."/>
            <person name="Abrahante J.E."/>
            <person name="Garbe J."/>
            <person name="Badalamenti J.P."/>
            <person name="Herman A."/>
            <person name="Mangelson H."/>
            <person name="Liachko I."/>
            <person name="Sullivan S."/>
            <person name="Sone E.D."/>
            <person name="Koren S."/>
            <person name="Silverstein K.A.T."/>
            <person name="Beckman K.B."/>
            <person name="Gohl D.M."/>
        </authorList>
    </citation>
    <scope>NUCLEOTIDE SEQUENCE</scope>
    <source>
        <strain evidence="1">Duluth1</strain>
        <tissue evidence="1">Whole animal</tissue>
    </source>
</reference>
<accession>A0A9D4JB39</accession>
<name>A0A9D4JB39_DREPO</name>
<organism evidence="1 2">
    <name type="scientific">Dreissena polymorpha</name>
    <name type="common">Zebra mussel</name>
    <name type="synonym">Mytilus polymorpha</name>
    <dbReference type="NCBI Taxonomy" id="45954"/>
    <lineage>
        <taxon>Eukaryota</taxon>
        <taxon>Metazoa</taxon>
        <taxon>Spiralia</taxon>
        <taxon>Lophotrochozoa</taxon>
        <taxon>Mollusca</taxon>
        <taxon>Bivalvia</taxon>
        <taxon>Autobranchia</taxon>
        <taxon>Heteroconchia</taxon>
        <taxon>Euheterodonta</taxon>
        <taxon>Imparidentia</taxon>
        <taxon>Neoheterodontei</taxon>
        <taxon>Myida</taxon>
        <taxon>Dreissenoidea</taxon>
        <taxon>Dreissenidae</taxon>
        <taxon>Dreissena</taxon>
    </lineage>
</organism>
<protein>
    <submittedName>
        <fullName evidence="1">Uncharacterized protein</fullName>
    </submittedName>
</protein>
<evidence type="ECO:0000313" key="2">
    <source>
        <dbReference type="Proteomes" id="UP000828390"/>
    </source>
</evidence>
<proteinExistence type="predicted"/>
<dbReference type="EMBL" id="JAIWYP010000007">
    <property type="protein sequence ID" value="KAH3801978.1"/>
    <property type="molecule type" value="Genomic_DNA"/>
</dbReference>
<comment type="caution">
    <text evidence="1">The sequence shown here is derived from an EMBL/GenBank/DDBJ whole genome shotgun (WGS) entry which is preliminary data.</text>
</comment>